<feature type="compositionally biased region" description="Basic and acidic residues" evidence="12">
    <location>
        <begin position="17"/>
        <end position="26"/>
    </location>
</feature>
<name>A0A1B8GG78_9PEZI</name>
<dbReference type="GO" id="GO:0036503">
    <property type="term" value="P:ERAD pathway"/>
    <property type="evidence" value="ECO:0007669"/>
    <property type="project" value="InterPro"/>
</dbReference>
<evidence type="ECO:0000256" key="3">
    <source>
        <dbReference type="ARBA" id="ARBA00004496"/>
    </source>
</evidence>
<comment type="similarity">
    <text evidence="5">Belongs to the ubiquitin conjugation factor E4 family.</text>
</comment>
<evidence type="ECO:0000256" key="12">
    <source>
        <dbReference type="SAM" id="MobiDB-lite"/>
    </source>
</evidence>
<dbReference type="Proteomes" id="UP000091956">
    <property type="component" value="Unassembled WGS sequence"/>
</dbReference>
<keyword evidence="7" id="KW-0808">Transferase</keyword>
<evidence type="ECO:0000313" key="14">
    <source>
        <dbReference type="EMBL" id="OBT94832.1"/>
    </source>
</evidence>
<dbReference type="GO" id="GO:0000209">
    <property type="term" value="P:protein polyubiquitination"/>
    <property type="evidence" value="ECO:0007669"/>
    <property type="project" value="TreeGrafter"/>
</dbReference>
<evidence type="ECO:0000256" key="1">
    <source>
        <dbReference type="ARBA" id="ARBA00000900"/>
    </source>
</evidence>
<dbReference type="PANTHER" id="PTHR13931">
    <property type="entry name" value="UBIQUITINATION FACTOR E4"/>
    <property type="match status" value="1"/>
</dbReference>
<dbReference type="FunFam" id="3.30.40.10:FF:000055">
    <property type="entry name" value="Ubiquitin conjugation factor e4 a"/>
    <property type="match status" value="1"/>
</dbReference>
<dbReference type="PROSITE" id="PS51698">
    <property type="entry name" value="U_BOX"/>
    <property type="match status" value="1"/>
</dbReference>
<dbReference type="OrthoDB" id="20295at2759"/>
<evidence type="ECO:0000256" key="8">
    <source>
        <dbReference type="ARBA" id="ARBA00022786"/>
    </source>
</evidence>
<dbReference type="STRING" id="342668.A0A1B8GG78"/>
<dbReference type="InterPro" id="IPR019474">
    <property type="entry name" value="Ub_conjug_fac_E4_core"/>
</dbReference>
<keyword evidence="9" id="KW-0413">Isomerase</keyword>
<feature type="compositionally biased region" description="Polar residues" evidence="12">
    <location>
        <begin position="51"/>
        <end position="66"/>
    </location>
</feature>
<dbReference type="InterPro" id="IPR045132">
    <property type="entry name" value="UBE4"/>
</dbReference>
<protein>
    <recommendedName>
        <fullName evidence="13">U-box domain-containing protein</fullName>
    </recommendedName>
</protein>
<feature type="coiled-coil region" evidence="11">
    <location>
        <begin position="545"/>
        <end position="572"/>
    </location>
</feature>
<dbReference type="AlphaFoldDB" id="A0A1B8GG78"/>
<dbReference type="InterPro" id="IPR003613">
    <property type="entry name" value="Ubox_domain"/>
</dbReference>
<dbReference type="RefSeq" id="XP_018128565.1">
    <property type="nucleotide sequence ID" value="XM_018275835.2"/>
</dbReference>
<dbReference type="UniPathway" id="UPA00143"/>
<reference evidence="15" key="2">
    <citation type="journal article" date="2018" name="Nat. Commun.">
        <title>Extreme sensitivity to ultraviolet light in the fungal pathogen causing white-nose syndrome of bats.</title>
        <authorList>
            <person name="Palmer J.M."/>
            <person name="Drees K.P."/>
            <person name="Foster J.T."/>
            <person name="Lindner D.L."/>
        </authorList>
    </citation>
    <scope>NUCLEOTIDE SEQUENCE [LARGE SCALE GENOMIC DNA]</scope>
    <source>
        <strain evidence="15">UAMH 10579</strain>
    </source>
</reference>
<dbReference type="EMBL" id="KV460240">
    <property type="protein sequence ID" value="OBT94832.1"/>
    <property type="molecule type" value="Genomic_DNA"/>
</dbReference>
<comment type="catalytic activity">
    <reaction evidence="1">
        <text>S-ubiquitinyl-[E2 ubiquitin-conjugating enzyme]-L-cysteine + [acceptor protein]-L-lysine = [E2 ubiquitin-conjugating enzyme]-L-cysteine + N(6)-ubiquitinyl-[acceptor protein]-L-lysine.</text>
        <dbReference type="EC" id="2.3.2.27"/>
    </reaction>
</comment>
<evidence type="ECO:0000256" key="11">
    <source>
        <dbReference type="SAM" id="Coils"/>
    </source>
</evidence>
<feature type="domain" description="U-box" evidence="13">
    <location>
        <begin position="1010"/>
        <end position="1084"/>
    </location>
</feature>
<dbReference type="Gene3D" id="3.30.40.10">
    <property type="entry name" value="Zinc/RING finger domain, C3HC4 (zinc finger)"/>
    <property type="match status" value="1"/>
</dbReference>
<feature type="compositionally biased region" description="Pro residues" evidence="12">
    <location>
        <begin position="1"/>
        <end position="15"/>
    </location>
</feature>
<evidence type="ECO:0000256" key="6">
    <source>
        <dbReference type="ARBA" id="ARBA00022490"/>
    </source>
</evidence>
<comment type="pathway">
    <text evidence="4">Protein modification; protein ubiquitination.</text>
</comment>
<evidence type="ECO:0000256" key="10">
    <source>
        <dbReference type="ARBA" id="ARBA00023242"/>
    </source>
</evidence>
<dbReference type="GO" id="GO:0000151">
    <property type="term" value="C:ubiquitin ligase complex"/>
    <property type="evidence" value="ECO:0007669"/>
    <property type="project" value="InterPro"/>
</dbReference>
<dbReference type="PANTHER" id="PTHR13931:SF2">
    <property type="entry name" value="UBIQUITIN CONJUGATION FACTOR E4 B"/>
    <property type="match status" value="1"/>
</dbReference>
<proteinExistence type="inferred from homology"/>
<gene>
    <name evidence="14" type="ORF">VE01_06387</name>
</gene>
<dbReference type="GO" id="GO:0006511">
    <property type="term" value="P:ubiquitin-dependent protein catabolic process"/>
    <property type="evidence" value="ECO:0007669"/>
    <property type="project" value="InterPro"/>
</dbReference>
<dbReference type="GO" id="GO:0003755">
    <property type="term" value="F:peptidyl-prolyl cis-trans isomerase activity"/>
    <property type="evidence" value="ECO:0007669"/>
    <property type="project" value="UniProtKB-KW"/>
</dbReference>
<organism evidence="14 15">
    <name type="scientific">Pseudogymnoascus verrucosus</name>
    <dbReference type="NCBI Taxonomy" id="342668"/>
    <lineage>
        <taxon>Eukaryota</taxon>
        <taxon>Fungi</taxon>
        <taxon>Dikarya</taxon>
        <taxon>Ascomycota</taxon>
        <taxon>Pezizomycotina</taxon>
        <taxon>Leotiomycetes</taxon>
        <taxon>Thelebolales</taxon>
        <taxon>Thelebolaceae</taxon>
        <taxon>Pseudogymnoascus</taxon>
    </lineage>
</organism>
<dbReference type="SUPFAM" id="SSF57850">
    <property type="entry name" value="RING/U-box"/>
    <property type="match status" value="1"/>
</dbReference>
<keyword evidence="9" id="KW-0697">Rotamase</keyword>
<keyword evidence="15" id="KW-1185">Reference proteome</keyword>
<dbReference type="GeneID" id="28839773"/>
<sequence>MDNNGPPQPGPPNNPDAPDKEAMDQIRRRRLEKLGGSTTPDRNASPGAGPSRSNSQSATDTPTQPQVLAPRAAKPPMATPPPPSSQSPLDKSKDKPASSSSSTTIRIAPADAAGKRPREASGGLSGPPTRKATPQATDESPQDFENRALSTIFRVTLEGENKTDSSGHKLTYLPDVRQELQDSGEHVGLSLGALDSILMEVCLKIPHTKPILEYLLPCWKRIMRSNRSLRGPAQQKDAILKEAKRLCMSSCIFALTMPELYGRDETSYKDSLTPHFLLDPEDDRGLCPEFLAEAVSRVDEDESVTPMFTSAVINLSTQLSRMTMNDNYKPYVQALKNLTRFPVITTAVAEDPVFLMATSAHGIEQHTILGPFFRISVLQTEVTKSYFASPKTMDKSLVVTSQSALRMTLNNHQKDLLDIINQFVRASTSSRNRTLDWFAWIVNANHKRRAIRVDERQVSSDGFMMNVTVVLDGLCEPFMDSTFSKVSKIDPDYFRRSPRIDIKDETKLNSDQKTSDKFYEEKLEGTPNFITEVFFLTVAAHHYGSEAANSKLKSLDRDISSLQKQLAIYEQERPRFLSDPRQLAMIELNVKRYNDILEKSMRLRHAIEGVLFDDVMQARSLQFMRYLIVFMLRTASGSDYVPGKPFSLPLPETQPEVFKNYPEYMLDDIVSNFEFIFNYLSQVIISTQTDEIIVLCISFLRNSEYIKNPSLKSGLVSLLYHGTIPVYHRQKGVLGDALTTDKFANDNLLHALIKFYIESEFSGAANAFYNKFSIRYEIFQIFKCIWSNSVYRERLTQESKVNTEFFVRYVNLLIYDATYLLDECLTKFPKIHDLQVALSPNAVASLSEEDRKAKSEELSQLEGQAKSYMQLANETISMMKLFTGTLSDAFAMPEIVQRLADMLDYNLDTLVGPKSANLKVEDPSKYFFTPKSLLAEFIDIYLNLSHQKRFVEAVARDDRSYKPANFDSATRILERWSLKSKGELAAWIKLIAKFKAAKEIEDKADVDLGEIPDEFLDPLMATLMEEPVILPISRMTVNMSTVRSLMLSDGIDPFNRQPINIDDVAPDEDMKEKIKLFKEERRAAAKQQTIEDVMDKDVMDTSEP</sequence>
<evidence type="ECO:0000256" key="2">
    <source>
        <dbReference type="ARBA" id="ARBA00004123"/>
    </source>
</evidence>
<evidence type="ECO:0000256" key="7">
    <source>
        <dbReference type="ARBA" id="ARBA00022679"/>
    </source>
</evidence>
<keyword evidence="8" id="KW-0833">Ubl conjugation pathway</keyword>
<dbReference type="SMART" id="SM00504">
    <property type="entry name" value="Ubox"/>
    <property type="match status" value="1"/>
</dbReference>
<dbReference type="Pfam" id="PF04564">
    <property type="entry name" value="U-box"/>
    <property type="match status" value="1"/>
</dbReference>
<feature type="coiled-coil region" evidence="11">
    <location>
        <begin position="844"/>
        <end position="871"/>
    </location>
</feature>
<dbReference type="GO" id="GO:0034450">
    <property type="term" value="F:ubiquitin-ubiquitin ligase activity"/>
    <property type="evidence" value="ECO:0007669"/>
    <property type="project" value="InterPro"/>
</dbReference>
<evidence type="ECO:0000259" key="13">
    <source>
        <dbReference type="PROSITE" id="PS51698"/>
    </source>
</evidence>
<evidence type="ECO:0000256" key="5">
    <source>
        <dbReference type="ARBA" id="ARBA00007434"/>
    </source>
</evidence>
<comment type="subcellular location">
    <subcellularLocation>
        <location evidence="3">Cytoplasm</location>
    </subcellularLocation>
    <subcellularLocation>
        <location evidence="2">Nucleus</location>
    </subcellularLocation>
</comment>
<dbReference type="InterPro" id="IPR013083">
    <property type="entry name" value="Znf_RING/FYVE/PHD"/>
</dbReference>
<evidence type="ECO:0000256" key="9">
    <source>
        <dbReference type="ARBA" id="ARBA00023110"/>
    </source>
</evidence>
<dbReference type="GO" id="GO:0005737">
    <property type="term" value="C:cytoplasm"/>
    <property type="evidence" value="ECO:0007669"/>
    <property type="project" value="UniProtKB-SubCell"/>
</dbReference>
<evidence type="ECO:0000313" key="15">
    <source>
        <dbReference type="Proteomes" id="UP000091956"/>
    </source>
</evidence>
<dbReference type="GO" id="GO:0005634">
    <property type="term" value="C:nucleus"/>
    <property type="evidence" value="ECO:0007669"/>
    <property type="project" value="UniProtKB-SubCell"/>
</dbReference>
<feature type="region of interest" description="Disordered" evidence="12">
    <location>
        <begin position="1"/>
        <end position="145"/>
    </location>
</feature>
<reference evidence="14 15" key="1">
    <citation type="submission" date="2016-03" db="EMBL/GenBank/DDBJ databases">
        <title>Comparative genomics of Pseudogymnoascus destructans, the fungus causing white-nose syndrome of bats.</title>
        <authorList>
            <person name="Palmer J.M."/>
            <person name="Drees K.P."/>
            <person name="Foster J.T."/>
            <person name="Lindner D.L."/>
        </authorList>
    </citation>
    <scope>NUCLEOTIDE SEQUENCE [LARGE SCALE GENOMIC DNA]</scope>
    <source>
        <strain evidence="14 15">UAMH 10579</strain>
    </source>
</reference>
<keyword evidence="10" id="KW-0539">Nucleus</keyword>
<accession>A0A1B8GG78</accession>
<dbReference type="Pfam" id="PF10408">
    <property type="entry name" value="Ufd2P_core"/>
    <property type="match status" value="1"/>
</dbReference>
<keyword evidence="11" id="KW-0175">Coiled coil</keyword>
<keyword evidence="6" id="KW-0963">Cytoplasm</keyword>
<evidence type="ECO:0000256" key="4">
    <source>
        <dbReference type="ARBA" id="ARBA00004906"/>
    </source>
</evidence>